<comment type="caution">
    <text evidence="8">The sequence shown here is derived from an EMBL/GenBank/DDBJ whole genome shotgun (WGS) entry which is preliminary data.</text>
</comment>
<evidence type="ECO:0000313" key="8">
    <source>
        <dbReference type="EMBL" id="KAB1156821.1"/>
    </source>
</evidence>
<dbReference type="PANTHER" id="PTHR40980">
    <property type="entry name" value="PLUG DOMAIN-CONTAINING PROTEIN"/>
    <property type="match status" value="1"/>
</dbReference>
<keyword evidence="4" id="KW-0798">TonB box</keyword>
<dbReference type="Pfam" id="PF00593">
    <property type="entry name" value="TonB_dep_Rec_b-barrel"/>
    <property type="match status" value="1"/>
</dbReference>
<dbReference type="Pfam" id="PF07715">
    <property type="entry name" value="Plug"/>
    <property type="match status" value="1"/>
</dbReference>
<name>A0A7J5AGV3_9FLAO</name>
<dbReference type="OrthoDB" id="9768470at2"/>
<keyword evidence="5" id="KW-0732">Signal</keyword>
<dbReference type="Gene3D" id="2.40.170.20">
    <property type="entry name" value="TonB-dependent receptor, beta-barrel domain"/>
    <property type="match status" value="1"/>
</dbReference>
<dbReference type="Gene3D" id="2.170.130.10">
    <property type="entry name" value="TonB-dependent receptor, plug domain"/>
    <property type="match status" value="1"/>
</dbReference>
<dbReference type="InterPro" id="IPR036942">
    <property type="entry name" value="Beta-barrel_TonB_sf"/>
</dbReference>
<dbReference type="RefSeq" id="WP_151106815.1">
    <property type="nucleotide sequence ID" value="NZ_WAEM01000002.1"/>
</dbReference>
<feature type="domain" description="TonB-dependent receptor-like beta-barrel" evidence="6">
    <location>
        <begin position="466"/>
        <end position="891"/>
    </location>
</feature>
<feature type="chain" id="PRO_5029472232" evidence="5">
    <location>
        <begin position="19"/>
        <end position="932"/>
    </location>
</feature>
<evidence type="ECO:0000256" key="1">
    <source>
        <dbReference type="ARBA" id="ARBA00004442"/>
    </source>
</evidence>
<dbReference type="Gene3D" id="2.60.40.1120">
    <property type="entry name" value="Carboxypeptidase-like, regulatory domain"/>
    <property type="match status" value="1"/>
</dbReference>
<dbReference type="EMBL" id="WAEM01000002">
    <property type="protein sequence ID" value="KAB1156821.1"/>
    <property type="molecule type" value="Genomic_DNA"/>
</dbReference>
<feature type="signal peptide" evidence="5">
    <location>
        <begin position="1"/>
        <end position="18"/>
    </location>
</feature>
<organism evidence="8 9">
    <name type="scientific">Flavobacterium luteum</name>
    <dbReference type="NCBI Taxonomy" id="2026654"/>
    <lineage>
        <taxon>Bacteria</taxon>
        <taxon>Pseudomonadati</taxon>
        <taxon>Bacteroidota</taxon>
        <taxon>Flavobacteriia</taxon>
        <taxon>Flavobacteriales</taxon>
        <taxon>Flavobacteriaceae</taxon>
        <taxon>Flavobacterium</taxon>
    </lineage>
</organism>
<keyword evidence="3" id="KW-0998">Cell outer membrane</keyword>
<comment type="similarity">
    <text evidence="4">Belongs to the TonB-dependent receptor family.</text>
</comment>
<dbReference type="InterPro" id="IPR012910">
    <property type="entry name" value="Plug_dom"/>
</dbReference>
<keyword evidence="2 4" id="KW-0472">Membrane</keyword>
<dbReference type="SUPFAM" id="SSF49464">
    <property type="entry name" value="Carboxypeptidase regulatory domain-like"/>
    <property type="match status" value="1"/>
</dbReference>
<evidence type="ECO:0000259" key="7">
    <source>
        <dbReference type="Pfam" id="PF07715"/>
    </source>
</evidence>
<dbReference type="Pfam" id="PF13715">
    <property type="entry name" value="CarbopepD_reg_2"/>
    <property type="match status" value="1"/>
</dbReference>
<sequence length="932" mass="104433">MKFNFLFIILIICSIATAQTKGTVYGTITDKEANNAPLPFSNVVIKGSSIGVTSDETGKYAINVNPGNYTIIFSFLGYDNIEVLVSIAAGEKININKALGSGGYKLQDVVIKSNGGNREKETALLLDQKKAVEIKQSIGAQEMARKGISDVEEGLTKITGITKVGSRGLFVRGLEDRYNNLLINNLAVPSNNPFKKIIPLDLIPTDVVSVIETYKTFNPNIYGDFAGATFNLVTLTKPSKSITKFSIGSGFTTNNNMRNFYFGKNVNSTKGFLGFAGNNRDLPSAYGTTPFPIVTLSRNEAVNAFSNGFEIEKSKSPLNSSVGILHAEKFNLKDSKLSYLVSLNFDNSYQFRTGADRTLQAGNPIEFSNNFQKTTYSYKTNISSILGLNFSNERLNLSSTLLYLKSTDSQIIDQLGYQNNQQDVTNFLIRTNQLDESDYLNGQLFGEYFLTTNKKQSVKGGFSLAKTAYGQPDRNYYTGSQVSENQINTSYGGNNFLRQFLDIDSKMFTSAFLEYNLKFGKDHKLSLGYNGNHNFTTSKYRFIQTSRSRRDYNPNFVFNPFELDSQITADLLDYKISFEESSNANWKSKLEETINAAYTDLFYKFSDKFDVNAGIRFESYDRITKFKDIGSFDQKYMKKTANEVYFLPSLNAKYSLNETMNLRFASSLTYTKPVIMESFPISIVNPDGTVYQGNPFIENSKNLNIDVKYEVFPTNKELFAVGVFGKSIDKPIERTFIANPGTTILSFLNSDKATLYGIEAEFLLDFNRISESLKEVSWGFNTSIMQTNVKVPNKVISPSGSLSESIETHRDRELQGASKWLINSDLKYQFNLNKNWSNTISAVYSVFGKRIYSVGTAGIDHIYEMPVSKLDVVLTSKLSQHLDLKLGIDNILNPNIQLELGDNNKDRFMGNSNTIQDYKRGVGFSFNLSYTL</sequence>
<reference evidence="8 9" key="1">
    <citation type="submission" date="2019-09" db="EMBL/GenBank/DDBJ databases">
        <title>Flavobacterium sp. nov., isolated from glacier ice.</title>
        <authorList>
            <person name="Liu Q."/>
        </authorList>
    </citation>
    <scope>NUCLEOTIDE SEQUENCE [LARGE SCALE GENOMIC DNA]</scope>
    <source>
        <strain evidence="8 9">NBRC 112527</strain>
    </source>
</reference>
<evidence type="ECO:0000259" key="6">
    <source>
        <dbReference type="Pfam" id="PF00593"/>
    </source>
</evidence>
<dbReference type="AlphaFoldDB" id="A0A7J5AGV3"/>
<dbReference type="GO" id="GO:0009279">
    <property type="term" value="C:cell outer membrane"/>
    <property type="evidence" value="ECO:0007669"/>
    <property type="project" value="UniProtKB-SubCell"/>
</dbReference>
<dbReference type="Proteomes" id="UP000490922">
    <property type="component" value="Unassembled WGS sequence"/>
</dbReference>
<keyword evidence="8" id="KW-0675">Receptor</keyword>
<dbReference type="InterPro" id="IPR000531">
    <property type="entry name" value="Beta-barrel_TonB"/>
</dbReference>
<protein>
    <submittedName>
        <fullName evidence="8">TonB-dependent receptor plug domain-containing protein</fullName>
    </submittedName>
</protein>
<evidence type="ECO:0000256" key="4">
    <source>
        <dbReference type="RuleBase" id="RU003357"/>
    </source>
</evidence>
<evidence type="ECO:0000256" key="2">
    <source>
        <dbReference type="ARBA" id="ARBA00023136"/>
    </source>
</evidence>
<gene>
    <name evidence="8" type="ORF">F6464_05575</name>
</gene>
<evidence type="ECO:0000256" key="5">
    <source>
        <dbReference type="SAM" id="SignalP"/>
    </source>
</evidence>
<comment type="subcellular location">
    <subcellularLocation>
        <location evidence="1 4">Cell outer membrane</location>
    </subcellularLocation>
</comment>
<dbReference type="SUPFAM" id="SSF56935">
    <property type="entry name" value="Porins"/>
    <property type="match status" value="1"/>
</dbReference>
<dbReference type="InterPro" id="IPR037066">
    <property type="entry name" value="Plug_dom_sf"/>
</dbReference>
<proteinExistence type="inferred from homology"/>
<feature type="domain" description="TonB-dependent receptor plug" evidence="7">
    <location>
        <begin position="132"/>
        <end position="226"/>
    </location>
</feature>
<keyword evidence="9" id="KW-1185">Reference proteome</keyword>
<evidence type="ECO:0000313" key="9">
    <source>
        <dbReference type="Proteomes" id="UP000490922"/>
    </source>
</evidence>
<dbReference type="PANTHER" id="PTHR40980:SF5">
    <property type="entry name" value="TONB-DEPENDENT RECEPTOR"/>
    <property type="match status" value="1"/>
</dbReference>
<evidence type="ECO:0000256" key="3">
    <source>
        <dbReference type="ARBA" id="ARBA00023237"/>
    </source>
</evidence>
<dbReference type="InterPro" id="IPR008969">
    <property type="entry name" value="CarboxyPept-like_regulatory"/>
</dbReference>
<accession>A0A7J5AGV3</accession>